<evidence type="ECO:0000313" key="3">
    <source>
        <dbReference type="Proteomes" id="UP000827284"/>
    </source>
</evidence>
<keyword evidence="1" id="KW-0732">Signal</keyword>
<evidence type="ECO:0000256" key="1">
    <source>
        <dbReference type="SAM" id="SignalP"/>
    </source>
</evidence>
<reference evidence="2" key="1">
    <citation type="submission" date="2021-11" db="EMBL/GenBank/DDBJ databases">
        <authorList>
            <person name="Herlambang A."/>
            <person name="Guo Y."/>
            <person name="Takashima Y."/>
            <person name="Nishizawa T."/>
        </authorList>
    </citation>
    <scope>NUCLEOTIDE SEQUENCE</scope>
    <source>
        <strain evidence="2">E1425</strain>
    </source>
</reference>
<keyword evidence="3" id="KW-1185">Reference proteome</keyword>
<organism evidence="2 3">
    <name type="scientific">Entomortierella parvispora</name>
    <dbReference type="NCBI Taxonomy" id="205924"/>
    <lineage>
        <taxon>Eukaryota</taxon>
        <taxon>Fungi</taxon>
        <taxon>Fungi incertae sedis</taxon>
        <taxon>Mucoromycota</taxon>
        <taxon>Mortierellomycotina</taxon>
        <taxon>Mortierellomycetes</taxon>
        <taxon>Mortierellales</taxon>
        <taxon>Mortierellaceae</taxon>
        <taxon>Entomortierella</taxon>
    </lineage>
</organism>
<dbReference type="EMBL" id="BQFW01000003">
    <property type="protein sequence ID" value="GJJ69779.1"/>
    <property type="molecule type" value="Genomic_DNA"/>
</dbReference>
<gene>
    <name evidence="2" type="ORF">EMPS_02127</name>
</gene>
<protein>
    <submittedName>
        <fullName evidence="2">Uncharacterized protein</fullName>
    </submittedName>
</protein>
<accession>A0A9P3H461</accession>
<dbReference type="Proteomes" id="UP000827284">
    <property type="component" value="Unassembled WGS sequence"/>
</dbReference>
<name>A0A9P3H461_9FUNG</name>
<reference evidence="2" key="2">
    <citation type="journal article" date="2022" name="Microbiol. Resour. Announc.">
        <title>Whole-Genome Sequence of Entomortierella parvispora E1425, a Mucoromycotan Fungus Associated with Burkholderiaceae-Related Endosymbiotic Bacteria.</title>
        <authorList>
            <person name="Herlambang A."/>
            <person name="Guo Y."/>
            <person name="Takashima Y."/>
            <person name="Narisawa K."/>
            <person name="Ohta H."/>
            <person name="Nishizawa T."/>
        </authorList>
    </citation>
    <scope>NUCLEOTIDE SEQUENCE</scope>
    <source>
        <strain evidence="2">E1425</strain>
    </source>
</reference>
<comment type="caution">
    <text evidence="2">The sequence shown here is derived from an EMBL/GenBank/DDBJ whole genome shotgun (WGS) entry which is preliminary data.</text>
</comment>
<evidence type="ECO:0000313" key="2">
    <source>
        <dbReference type="EMBL" id="GJJ69779.1"/>
    </source>
</evidence>
<feature type="chain" id="PRO_5040430866" evidence="1">
    <location>
        <begin position="20"/>
        <end position="90"/>
    </location>
</feature>
<proteinExistence type="predicted"/>
<dbReference type="AlphaFoldDB" id="A0A9P3H461"/>
<sequence length="90" mass="9195">MMLRLAAIAACIVVQVVSASNVTIANGSAGSIYVLIEGTTGGLVEMKSQQTQTFTNTPDTTVAFVSNSTTAGSPVQAFVVANSATFNYTS</sequence>
<feature type="signal peptide" evidence="1">
    <location>
        <begin position="1"/>
        <end position="19"/>
    </location>
</feature>